<feature type="domain" description="RRM" evidence="5">
    <location>
        <begin position="47"/>
        <end position="127"/>
    </location>
</feature>
<dbReference type="CDD" id="cd12635">
    <property type="entry name" value="RRM2_CELF3_4_5_6"/>
    <property type="match status" value="1"/>
</dbReference>
<proteinExistence type="predicted"/>
<feature type="non-terminal residue" evidence="6">
    <location>
        <position position="1"/>
    </location>
</feature>
<dbReference type="PROSITE" id="PS50102">
    <property type="entry name" value="RRM"/>
    <property type="match status" value="1"/>
</dbReference>
<dbReference type="InterPro" id="IPR035979">
    <property type="entry name" value="RBD_domain_sf"/>
</dbReference>
<feature type="region of interest" description="Disordered" evidence="4">
    <location>
        <begin position="231"/>
        <end position="255"/>
    </location>
</feature>
<feature type="non-terminal residue" evidence="6">
    <location>
        <position position="401"/>
    </location>
</feature>
<keyword evidence="7" id="KW-1185">Reference proteome</keyword>
<feature type="compositionally biased region" description="Polar residues" evidence="4">
    <location>
        <begin position="241"/>
        <end position="253"/>
    </location>
</feature>
<evidence type="ECO:0000313" key="7">
    <source>
        <dbReference type="Proteomes" id="UP000556761"/>
    </source>
</evidence>
<gene>
    <name evidence="6" type="primary">Celf3</name>
    <name evidence="6" type="ORF">THACHL_R07512</name>
</gene>
<reference evidence="6 7" key="1">
    <citation type="submission" date="2019-09" db="EMBL/GenBank/DDBJ databases">
        <title>Bird 10,000 Genomes (B10K) Project - Family phase.</title>
        <authorList>
            <person name="Zhang G."/>
        </authorList>
    </citation>
    <scope>NUCLEOTIDE SEQUENCE [LARGE SCALE GENOMIC DNA]</scope>
    <source>
        <strain evidence="6">B10K-DU-029-24</strain>
        <tissue evidence="6">Muscle</tissue>
    </source>
</reference>
<dbReference type="FunFam" id="3.30.70.330:FF:000007">
    <property type="entry name" value="CUGBP Elav-like family member 4 isoform 3"/>
    <property type="match status" value="1"/>
</dbReference>
<organism evidence="6 7">
    <name type="scientific">Thalassarche chlororhynchos</name>
    <name type="common">Atlantic yellow-nosed albatross</name>
    <name type="synonym">Diomedea chlororhynchos</name>
    <dbReference type="NCBI Taxonomy" id="54017"/>
    <lineage>
        <taxon>Eukaryota</taxon>
        <taxon>Metazoa</taxon>
        <taxon>Chordata</taxon>
        <taxon>Craniata</taxon>
        <taxon>Vertebrata</taxon>
        <taxon>Euteleostomi</taxon>
        <taxon>Archelosauria</taxon>
        <taxon>Archosauria</taxon>
        <taxon>Dinosauria</taxon>
        <taxon>Saurischia</taxon>
        <taxon>Theropoda</taxon>
        <taxon>Coelurosauria</taxon>
        <taxon>Aves</taxon>
        <taxon>Neognathae</taxon>
        <taxon>Neoaves</taxon>
        <taxon>Aequornithes</taxon>
        <taxon>Procellariiformes</taxon>
        <taxon>Diomedeidae</taxon>
        <taxon>Thalassarche</taxon>
    </lineage>
</organism>
<dbReference type="FunFam" id="3.30.70.330:FF:001010">
    <property type="entry name" value="CUGBP Elav-like family member 5"/>
    <property type="match status" value="1"/>
</dbReference>
<dbReference type="AlphaFoldDB" id="A0A7L3JCW9"/>
<sequence>GCAFLTYCARDSALKAQSALHEQKTLPGMNRPIQVKPADSEGRGEDRKLFVGMLGKQQSEDDVRRLFEPFGQIEECTILRGPDGASKGCAFVKYGSHAEAQAAINSLHGSQTMPGASSSLVVKFADTDKERTLRRMHQMAGQLGIFNPMTIQFGAYGAYTQAIMQQQAALMAAAQGTCLNPMAAIAAAQMQQMAAFNVSGLVATPLTPSSGTSTPPGISTAPVPSIATPIGVNGFSPLPPQTNGQPTSETIYTNGIHPYPAQSPTVADPLQQAYAGMQHYAAAYPTAYAPISQAFPQQAPIIPQQQREGEGLWGAPCCRAGGCSLPPGVNPASRLMCGCPLCVTQVPKAVTCLFITCPRSFVSFDNPTSAQAAIQAMNGFQIGMKRLKVQLKRPKDANRPY</sequence>
<accession>A0A7L3JCW9</accession>
<keyword evidence="1" id="KW-0677">Repeat</keyword>
<keyword evidence="2 3" id="KW-0694">RNA-binding</keyword>
<dbReference type="Proteomes" id="UP000556761">
    <property type="component" value="Unassembled WGS sequence"/>
</dbReference>
<dbReference type="OrthoDB" id="410044at2759"/>
<protein>
    <submittedName>
        <fullName evidence="6">CELF3 protein</fullName>
    </submittedName>
</protein>
<dbReference type="EMBL" id="VZTW01027236">
    <property type="protein sequence ID" value="NXU26691.1"/>
    <property type="molecule type" value="Genomic_DNA"/>
</dbReference>
<evidence type="ECO:0000256" key="4">
    <source>
        <dbReference type="SAM" id="MobiDB-lite"/>
    </source>
</evidence>
<dbReference type="InterPro" id="IPR012677">
    <property type="entry name" value="Nucleotide-bd_a/b_plait_sf"/>
</dbReference>
<dbReference type="PANTHER" id="PTHR24012">
    <property type="entry name" value="RNA BINDING PROTEIN"/>
    <property type="match status" value="1"/>
</dbReference>
<dbReference type="GO" id="GO:0003723">
    <property type="term" value="F:RNA binding"/>
    <property type="evidence" value="ECO:0007669"/>
    <property type="project" value="UniProtKB-UniRule"/>
</dbReference>
<evidence type="ECO:0000256" key="3">
    <source>
        <dbReference type="PROSITE-ProRule" id="PRU00176"/>
    </source>
</evidence>
<dbReference type="Pfam" id="PF00076">
    <property type="entry name" value="RRM_1"/>
    <property type="match status" value="1"/>
</dbReference>
<evidence type="ECO:0000259" key="5">
    <source>
        <dbReference type="PROSITE" id="PS50102"/>
    </source>
</evidence>
<evidence type="ECO:0000256" key="1">
    <source>
        <dbReference type="ARBA" id="ARBA00022737"/>
    </source>
</evidence>
<name>A0A7L3JCW9_THACH</name>
<comment type="caution">
    <text evidence="6">The sequence shown here is derived from an EMBL/GenBank/DDBJ whole genome shotgun (WGS) entry which is preliminary data.</text>
</comment>
<evidence type="ECO:0000313" key="6">
    <source>
        <dbReference type="EMBL" id="NXU26691.1"/>
    </source>
</evidence>
<dbReference type="SUPFAM" id="SSF54928">
    <property type="entry name" value="RNA-binding domain, RBD"/>
    <property type="match status" value="2"/>
</dbReference>
<evidence type="ECO:0000256" key="2">
    <source>
        <dbReference type="ARBA" id="ARBA00022884"/>
    </source>
</evidence>
<dbReference type="InterPro" id="IPR000504">
    <property type="entry name" value="RRM_dom"/>
</dbReference>
<dbReference type="Gene3D" id="3.30.70.330">
    <property type="match status" value="3"/>
</dbReference>
<dbReference type="SMART" id="SM00360">
    <property type="entry name" value="RRM"/>
    <property type="match status" value="2"/>
</dbReference>